<dbReference type="AlphaFoldDB" id="A0A418NXF6"/>
<reference evidence="10 11" key="1">
    <citation type="submission" date="2018-08" db="EMBL/GenBank/DDBJ databases">
        <title>Erythrobacter zhengii sp.nov., a bacterium isolated from deep-sea sediment.</title>
        <authorList>
            <person name="Fang C."/>
            <person name="Wu Y.-H."/>
            <person name="Sun C."/>
            <person name="Wang H."/>
            <person name="Cheng H."/>
            <person name="Meng F.-X."/>
            <person name="Wang C.-S."/>
            <person name="Xu X.-W."/>
        </authorList>
    </citation>
    <scope>NUCLEOTIDE SEQUENCE [LARGE SCALE GENOMIC DNA]</scope>
    <source>
        <strain evidence="10 11">V18</strain>
    </source>
</reference>
<keyword evidence="6 8" id="KW-1133">Transmembrane helix</keyword>
<feature type="transmembrane region" description="Helical" evidence="8">
    <location>
        <begin position="130"/>
        <end position="147"/>
    </location>
</feature>
<dbReference type="NCBIfam" id="TIGR00688">
    <property type="entry name" value="rarD"/>
    <property type="match status" value="1"/>
</dbReference>
<evidence type="ECO:0000259" key="9">
    <source>
        <dbReference type="Pfam" id="PF00892"/>
    </source>
</evidence>
<dbReference type="InterPro" id="IPR037185">
    <property type="entry name" value="EmrE-like"/>
</dbReference>
<feature type="transmembrane region" description="Helical" evidence="8">
    <location>
        <begin position="246"/>
        <end position="264"/>
    </location>
</feature>
<evidence type="ECO:0000313" key="11">
    <source>
        <dbReference type="Proteomes" id="UP000286576"/>
    </source>
</evidence>
<feature type="transmembrane region" description="Helical" evidence="8">
    <location>
        <begin position="270"/>
        <end position="290"/>
    </location>
</feature>
<comment type="similarity">
    <text evidence="2">Belongs to the EamA transporter family.</text>
</comment>
<feature type="transmembrane region" description="Helical" evidence="8">
    <location>
        <begin position="78"/>
        <end position="95"/>
    </location>
</feature>
<keyword evidence="5 8" id="KW-0812">Transmembrane</keyword>
<keyword evidence="4" id="KW-1003">Cell membrane</keyword>
<evidence type="ECO:0000256" key="1">
    <source>
        <dbReference type="ARBA" id="ARBA00004651"/>
    </source>
</evidence>
<feature type="transmembrane region" description="Helical" evidence="8">
    <location>
        <begin position="12"/>
        <end position="31"/>
    </location>
</feature>
<sequence>MAEQHTSQRRALILALCTHAIWGSMPVYLLLVKDVPALEYVAWRTVFTLPICLFFIIRSGMLADLYRTLSTPRVMRTLAASSALIAVNWFTYVWAIQNEQVYAASLGYYILPLVMMLLGFVLLKERLSRPQTGAVVLAGIGVTALLGGALTTLWVSLTVATTFGVYGLLRKTVAAGPLLGLTCETIILLPFMAAFLAWTEFSGGGVALGRDTLETLAIMFGGVMTAVPLLLFATAARALPYTTVGFLQFISPTIIFILGITLFQQQMKPAQLVCFVLIWAAVALFSWDMLRGARRSRRARMARGVTP</sequence>
<gene>
    <name evidence="10" type="primary">rarD</name>
    <name evidence="10" type="ORF">D2V07_03435</name>
</gene>
<evidence type="ECO:0000256" key="3">
    <source>
        <dbReference type="ARBA" id="ARBA00022448"/>
    </source>
</evidence>
<dbReference type="Proteomes" id="UP000286576">
    <property type="component" value="Unassembled WGS sequence"/>
</dbReference>
<dbReference type="Pfam" id="PF00892">
    <property type="entry name" value="EamA"/>
    <property type="match status" value="1"/>
</dbReference>
<accession>A0A418NXF6</accession>
<comment type="caution">
    <text evidence="10">The sequence shown here is derived from an EMBL/GenBank/DDBJ whole genome shotgun (WGS) entry which is preliminary data.</text>
</comment>
<evidence type="ECO:0000313" key="10">
    <source>
        <dbReference type="EMBL" id="RIV89300.1"/>
    </source>
</evidence>
<feature type="transmembrane region" description="Helical" evidence="8">
    <location>
        <begin position="101"/>
        <end position="123"/>
    </location>
</feature>
<keyword evidence="11" id="KW-1185">Reference proteome</keyword>
<name>A0A418NXF6_9SPHN</name>
<feature type="domain" description="EamA" evidence="9">
    <location>
        <begin position="11"/>
        <end position="145"/>
    </location>
</feature>
<dbReference type="InterPro" id="IPR000620">
    <property type="entry name" value="EamA_dom"/>
</dbReference>
<dbReference type="InterPro" id="IPR004626">
    <property type="entry name" value="RarD"/>
</dbReference>
<feature type="transmembrane region" description="Helical" evidence="8">
    <location>
        <begin position="178"/>
        <end position="198"/>
    </location>
</feature>
<evidence type="ECO:0000256" key="8">
    <source>
        <dbReference type="SAM" id="Phobius"/>
    </source>
</evidence>
<feature type="transmembrane region" description="Helical" evidence="8">
    <location>
        <begin position="37"/>
        <end position="57"/>
    </location>
</feature>
<dbReference type="EMBL" id="QXFL01000001">
    <property type="protein sequence ID" value="RIV89300.1"/>
    <property type="molecule type" value="Genomic_DNA"/>
</dbReference>
<comment type="subcellular location">
    <subcellularLocation>
        <location evidence="1">Cell membrane</location>
        <topology evidence="1">Multi-pass membrane protein</topology>
    </subcellularLocation>
</comment>
<evidence type="ECO:0000256" key="4">
    <source>
        <dbReference type="ARBA" id="ARBA00022475"/>
    </source>
</evidence>
<evidence type="ECO:0000256" key="7">
    <source>
        <dbReference type="ARBA" id="ARBA00023136"/>
    </source>
</evidence>
<dbReference type="SUPFAM" id="SSF103481">
    <property type="entry name" value="Multidrug resistance efflux transporter EmrE"/>
    <property type="match status" value="2"/>
</dbReference>
<dbReference type="PANTHER" id="PTHR22911:SF137">
    <property type="entry name" value="SOLUTE CARRIER FAMILY 35 MEMBER G2-RELATED"/>
    <property type="match status" value="1"/>
</dbReference>
<keyword evidence="3" id="KW-0813">Transport</keyword>
<dbReference type="PANTHER" id="PTHR22911">
    <property type="entry name" value="ACYL-MALONYL CONDENSING ENZYME-RELATED"/>
    <property type="match status" value="1"/>
</dbReference>
<protein>
    <submittedName>
        <fullName evidence="10">EamA family transporter RarD</fullName>
    </submittedName>
</protein>
<keyword evidence="7 8" id="KW-0472">Membrane</keyword>
<evidence type="ECO:0000256" key="5">
    <source>
        <dbReference type="ARBA" id="ARBA00022692"/>
    </source>
</evidence>
<evidence type="ECO:0000256" key="6">
    <source>
        <dbReference type="ARBA" id="ARBA00022989"/>
    </source>
</evidence>
<organism evidence="10 11">
    <name type="scientific">Aurantiacibacter zhengii</name>
    <dbReference type="NCBI Taxonomy" id="2307003"/>
    <lineage>
        <taxon>Bacteria</taxon>
        <taxon>Pseudomonadati</taxon>
        <taxon>Pseudomonadota</taxon>
        <taxon>Alphaproteobacteria</taxon>
        <taxon>Sphingomonadales</taxon>
        <taxon>Erythrobacteraceae</taxon>
        <taxon>Aurantiacibacter</taxon>
    </lineage>
</organism>
<proteinExistence type="inferred from homology"/>
<dbReference type="OrthoDB" id="369870at2"/>
<dbReference type="GO" id="GO:0005886">
    <property type="term" value="C:plasma membrane"/>
    <property type="evidence" value="ECO:0007669"/>
    <property type="project" value="UniProtKB-SubCell"/>
</dbReference>
<evidence type="ECO:0000256" key="2">
    <source>
        <dbReference type="ARBA" id="ARBA00007362"/>
    </source>
</evidence>
<dbReference type="RefSeq" id="WP_119584685.1">
    <property type="nucleotide sequence ID" value="NZ_CAWODQ010000001.1"/>
</dbReference>
<feature type="transmembrane region" description="Helical" evidence="8">
    <location>
        <begin position="218"/>
        <end position="239"/>
    </location>
</feature>